<evidence type="ECO:0000313" key="2">
    <source>
        <dbReference type="Proteomes" id="UP000748108"/>
    </source>
</evidence>
<dbReference type="AlphaFoldDB" id="A0A947GA30"/>
<protein>
    <submittedName>
        <fullName evidence="1">Uncharacterized protein</fullName>
    </submittedName>
</protein>
<dbReference type="Proteomes" id="UP000748108">
    <property type="component" value="Unassembled WGS sequence"/>
</dbReference>
<dbReference type="EMBL" id="JAHHQF010000055">
    <property type="protein sequence ID" value="MBT9282370.1"/>
    <property type="molecule type" value="Genomic_DNA"/>
</dbReference>
<gene>
    <name evidence="1" type="ORF">KM312_06915</name>
</gene>
<comment type="caution">
    <text evidence="1">The sequence shown here is derived from an EMBL/GenBank/DDBJ whole genome shotgun (WGS) entry which is preliminary data.</text>
</comment>
<accession>A0A947GA30</accession>
<reference evidence="1" key="1">
    <citation type="journal article" date="2021" name="Microbiology">
        <title>Metagenomic Analysis of the Microbial Community in the Underground Coal Fire Area (Kemerovo Region, Russia) Revealed Predominance of Thermophilic Members of the Phyla Deinococcus-thermus, Aquificae, and Firmicutes.</title>
        <authorList>
            <person name="Kadnikov V."/>
            <person name="Mardanov A.V."/>
            <person name="Beletsky A.V."/>
            <person name="Karnachuk O.V."/>
            <person name="Ravin N.V."/>
        </authorList>
    </citation>
    <scope>NUCLEOTIDE SEQUENCE</scope>
    <source>
        <strain evidence="1">RBS10-49</strain>
    </source>
</reference>
<sequence length="130" mass="14046">MPEAPKPDRPQPETPGADAALAALLEHLRPLKDTVGELGGSIRKFEQTLESVVALLTLLNELGGLERLKAAWMRGQNSKTPLERLERIVDVLAAIDAEKIRRWLSHPAVRALLADGSPDDDAAGEKGGKK</sequence>
<organism evidence="1 2">
    <name type="scientific">Hydrogenibacillus schlegelii</name>
    <name type="common">Bacillus schlegelii</name>
    <dbReference type="NCBI Taxonomy" id="1484"/>
    <lineage>
        <taxon>Bacteria</taxon>
        <taxon>Bacillati</taxon>
        <taxon>Bacillota</taxon>
        <taxon>Bacilli</taxon>
        <taxon>Bacillales</taxon>
        <taxon>Bacillales Family X. Incertae Sedis</taxon>
        <taxon>Hydrogenibacillus</taxon>
    </lineage>
</organism>
<proteinExistence type="predicted"/>
<evidence type="ECO:0000313" key="1">
    <source>
        <dbReference type="EMBL" id="MBT9282370.1"/>
    </source>
</evidence>
<name>A0A947GA30_HYDSH</name>